<reference evidence="4" key="2">
    <citation type="submission" date="2023-11" db="UniProtKB">
        <authorList>
            <consortium name="WormBaseParasite"/>
        </authorList>
    </citation>
    <scope>IDENTIFICATION</scope>
</reference>
<evidence type="ECO:0000313" key="3">
    <source>
        <dbReference type="Proteomes" id="UP000050792"/>
    </source>
</evidence>
<keyword evidence="3" id="KW-1185">Reference proteome</keyword>
<dbReference type="WBParaSite" id="SRDH1_80470.12">
    <property type="protein sequence ID" value="SRDH1_80470.12"/>
    <property type="gene ID" value="SRDH1_80470"/>
</dbReference>
<dbReference type="InterPro" id="IPR024114">
    <property type="entry name" value="Islet_autoAg_Ica1/Ica1-like"/>
</dbReference>
<dbReference type="PANTHER" id="PTHR10164:SF4">
    <property type="entry name" value="GH23156P"/>
    <property type="match status" value="1"/>
</dbReference>
<dbReference type="PROSITE" id="PS50870">
    <property type="entry name" value="AH"/>
    <property type="match status" value="1"/>
</dbReference>
<feature type="compositionally biased region" description="Low complexity" evidence="1">
    <location>
        <begin position="306"/>
        <end position="318"/>
    </location>
</feature>
<feature type="region of interest" description="Disordered" evidence="1">
    <location>
        <begin position="277"/>
        <end position="319"/>
    </location>
</feature>
<dbReference type="GO" id="GO:0019904">
    <property type="term" value="F:protein domain specific binding"/>
    <property type="evidence" value="ECO:0007669"/>
    <property type="project" value="InterPro"/>
</dbReference>
<dbReference type="InterPro" id="IPR027267">
    <property type="entry name" value="AH/BAR_dom_sf"/>
</dbReference>
<evidence type="ECO:0000313" key="4">
    <source>
        <dbReference type="WBParaSite" id="SRDH1_80470.12"/>
    </source>
</evidence>
<sequence length="631" mass="71103">MTNSYYNPNCDRYIQKTNDSTSHRLKSAYWTTKQAVIKKLRRKQDENIVASDSDLDAKLELLKSVQLTCRDLDNVLARYQRTLCYLSQAENEMGRFLKQFSLEDKTQAGKIMSAVGKALSSSAQQRLTLLSPLDRVHQEVKTFRQRAISDTTNTVKIMEQGRTEYRGALLWMKNVSEELDPDTHKQLEKFRCVQAQVRKAKASFDRLKVDSMQKVDLLAASRCNMLSHVLVGYQNTLLTFLEKTSHMMVAVAESFRGYQYYEFSILRHLRPESRKLAGYKSDDEKDSDSESDNVKIKKKGDDNEGSEYNSSSSSDVGYTHNQSLRNCKTPCILSSIHSCIPCGYEALKSDDSSERQKTMTWLDNRSNQVELGDSAIMNSDDNNHGIHQTKLTEEEFGKRLDEIFLENNGNNFDFDSDKFKSADNQTSFGETEDNNNISGLINGSIEQVPADHRDLFTDLFLSDAKDDRFTGQLSGLDTRPFNFGNKDGFTNDSEAVFSDLNQPCQNEDFGPLQSVGPKDTFRTPILPLHLLEQEFQDLFNPGTSNSFVTQSVKSSLECANVNTSAFSNNNNQSEQQLKKSENTLGTVSNTPKSLSSQQPTNLDAWLNLFSDLGPIGNPDTISKKAGQVTDA</sequence>
<accession>A0AA85G7Y7</accession>
<dbReference type="GO" id="GO:0051049">
    <property type="term" value="P:regulation of transport"/>
    <property type="evidence" value="ECO:0007669"/>
    <property type="project" value="TreeGrafter"/>
</dbReference>
<proteinExistence type="predicted"/>
<dbReference type="SUPFAM" id="SSF103657">
    <property type="entry name" value="BAR/IMD domain-like"/>
    <property type="match status" value="1"/>
</dbReference>
<organism evidence="3 4">
    <name type="scientific">Schistosoma rodhaini</name>
    <dbReference type="NCBI Taxonomy" id="6188"/>
    <lineage>
        <taxon>Eukaryota</taxon>
        <taxon>Metazoa</taxon>
        <taxon>Spiralia</taxon>
        <taxon>Lophotrochozoa</taxon>
        <taxon>Platyhelminthes</taxon>
        <taxon>Trematoda</taxon>
        <taxon>Digenea</taxon>
        <taxon>Strigeidida</taxon>
        <taxon>Schistosomatoidea</taxon>
        <taxon>Schistosomatidae</taxon>
        <taxon>Schistosoma</taxon>
    </lineage>
</organism>
<dbReference type="InterPro" id="IPR010504">
    <property type="entry name" value="AH_dom"/>
</dbReference>
<dbReference type="SMART" id="SM01015">
    <property type="entry name" value="Arfaptin"/>
    <property type="match status" value="1"/>
</dbReference>
<protein>
    <recommendedName>
        <fullName evidence="2">AH domain-containing protein</fullName>
    </recommendedName>
</protein>
<name>A0AA85G7Y7_9TREM</name>
<reference evidence="3" key="1">
    <citation type="submission" date="2022-06" db="EMBL/GenBank/DDBJ databases">
        <authorList>
            <person name="Berger JAMES D."/>
            <person name="Berger JAMES D."/>
        </authorList>
    </citation>
    <scope>NUCLEOTIDE SEQUENCE [LARGE SCALE GENOMIC DNA]</scope>
</reference>
<feature type="compositionally biased region" description="Basic and acidic residues" evidence="1">
    <location>
        <begin position="292"/>
        <end position="302"/>
    </location>
</feature>
<dbReference type="AlphaFoldDB" id="A0AA85G7Y7"/>
<dbReference type="Proteomes" id="UP000050792">
    <property type="component" value="Unassembled WGS sequence"/>
</dbReference>
<dbReference type="GO" id="GO:0005794">
    <property type="term" value="C:Golgi apparatus"/>
    <property type="evidence" value="ECO:0007669"/>
    <property type="project" value="TreeGrafter"/>
</dbReference>
<dbReference type="Gene3D" id="1.20.1270.60">
    <property type="entry name" value="Arfaptin homology (AH) domain/BAR domain"/>
    <property type="match status" value="1"/>
</dbReference>
<dbReference type="Pfam" id="PF06456">
    <property type="entry name" value="Arfaptin"/>
    <property type="match status" value="1"/>
</dbReference>
<feature type="domain" description="AH" evidence="2">
    <location>
        <begin position="50"/>
        <end position="253"/>
    </location>
</feature>
<evidence type="ECO:0000256" key="1">
    <source>
        <dbReference type="SAM" id="MobiDB-lite"/>
    </source>
</evidence>
<dbReference type="FunFam" id="1.20.1270.60:FF:000068">
    <property type="entry name" value="Islet cell autoantigen"/>
    <property type="match status" value="1"/>
</dbReference>
<dbReference type="PANTHER" id="PTHR10164">
    <property type="entry name" value="ISLET CELL AUTOANTIGEN 1"/>
    <property type="match status" value="1"/>
</dbReference>
<evidence type="ECO:0000259" key="2">
    <source>
        <dbReference type="PROSITE" id="PS50870"/>
    </source>
</evidence>